<evidence type="ECO:0000313" key="2">
    <source>
        <dbReference type="Proteomes" id="UP001310022"/>
    </source>
</evidence>
<accession>A0AAN4W6G8</accession>
<dbReference type="EMBL" id="BQKE01000009">
    <property type="protein sequence ID" value="GJM64955.1"/>
    <property type="molecule type" value="Genomic_DNA"/>
</dbReference>
<comment type="caution">
    <text evidence="1">The sequence shown here is derived from an EMBL/GenBank/DDBJ whole genome shotgun (WGS) entry which is preliminary data.</text>
</comment>
<proteinExistence type="predicted"/>
<keyword evidence="2" id="KW-1185">Reference proteome</keyword>
<dbReference type="RefSeq" id="WP_338240022.1">
    <property type="nucleotide sequence ID" value="NZ_BQKE01000009.1"/>
</dbReference>
<sequence>MVEFDSDMVIHVHEGGRAVFEKNWYSNTNQMFNVFEGGLRVKMLRWW</sequence>
<gene>
    <name evidence="1" type="ORF">PEDI_55070</name>
</gene>
<dbReference type="Proteomes" id="UP001310022">
    <property type="component" value="Unassembled WGS sequence"/>
</dbReference>
<reference evidence="1 2" key="1">
    <citation type="submission" date="2021-12" db="EMBL/GenBank/DDBJ databases">
        <title>Genome sequencing of bacteria with rrn-lacking chromosome and rrn-plasmid.</title>
        <authorList>
            <person name="Anda M."/>
            <person name="Iwasaki W."/>
        </authorList>
    </citation>
    <scope>NUCLEOTIDE SEQUENCE [LARGE SCALE GENOMIC DNA]</scope>
    <source>
        <strain evidence="1 2">NBRC 15940</strain>
    </source>
</reference>
<protein>
    <submittedName>
        <fullName evidence="1">Uncharacterized protein</fullName>
    </submittedName>
</protein>
<name>A0AAN4W6G8_9BACT</name>
<evidence type="ECO:0000313" key="1">
    <source>
        <dbReference type="EMBL" id="GJM64955.1"/>
    </source>
</evidence>
<organism evidence="1 2">
    <name type="scientific">Persicobacter diffluens</name>
    <dbReference type="NCBI Taxonomy" id="981"/>
    <lineage>
        <taxon>Bacteria</taxon>
        <taxon>Pseudomonadati</taxon>
        <taxon>Bacteroidota</taxon>
        <taxon>Cytophagia</taxon>
        <taxon>Cytophagales</taxon>
        <taxon>Persicobacteraceae</taxon>
        <taxon>Persicobacter</taxon>
    </lineage>
</organism>
<dbReference type="AlphaFoldDB" id="A0AAN4W6G8"/>